<feature type="compositionally biased region" description="Low complexity" evidence="1">
    <location>
        <begin position="11"/>
        <end position="27"/>
    </location>
</feature>
<feature type="compositionally biased region" description="Basic and acidic residues" evidence="1">
    <location>
        <begin position="493"/>
        <end position="506"/>
    </location>
</feature>
<evidence type="ECO:0008006" key="4">
    <source>
        <dbReference type="Google" id="ProtNLM"/>
    </source>
</evidence>
<dbReference type="AlphaFoldDB" id="A0AA39XLF7"/>
<organism evidence="2 3">
    <name type="scientific">Bombardia bombarda</name>
    <dbReference type="NCBI Taxonomy" id="252184"/>
    <lineage>
        <taxon>Eukaryota</taxon>
        <taxon>Fungi</taxon>
        <taxon>Dikarya</taxon>
        <taxon>Ascomycota</taxon>
        <taxon>Pezizomycotina</taxon>
        <taxon>Sordariomycetes</taxon>
        <taxon>Sordariomycetidae</taxon>
        <taxon>Sordariales</taxon>
        <taxon>Lasiosphaeriaceae</taxon>
        <taxon>Bombardia</taxon>
    </lineage>
</organism>
<feature type="compositionally biased region" description="Polar residues" evidence="1">
    <location>
        <begin position="631"/>
        <end position="643"/>
    </location>
</feature>
<comment type="caution">
    <text evidence="2">The sequence shown here is derived from an EMBL/GenBank/DDBJ whole genome shotgun (WGS) entry which is preliminary data.</text>
</comment>
<feature type="compositionally biased region" description="Low complexity" evidence="1">
    <location>
        <begin position="783"/>
        <end position="798"/>
    </location>
</feature>
<feature type="compositionally biased region" description="Polar residues" evidence="1">
    <location>
        <begin position="507"/>
        <end position="520"/>
    </location>
</feature>
<dbReference type="InterPro" id="IPR024527">
    <property type="entry name" value="Eisosome1"/>
</dbReference>
<feature type="compositionally biased region" description="Low complexity" evidence="1">
    <location>
        <begin position="662"/>
        <end position="693"/>
    </location>
</feature>
<dbReference type="EMBL" id="JAULSR010000001">
    <property type="protein sequence ID" value="KAK0636197.1"/>
    <property type="molecule type" value="Genomic_DNA"/>
</dbReference>
<accession>A0AA39XLF7</accession>
<feature type="compositionally biased region" description="Low complexity" evidence="1">
    <location>
        <begin position="715"/>
        <end position="725"/>
    </location>
</feature>
<evidence type="ECO:0000313" key="2">
    <source>
        <dbReference type="EMBL" id="KAK0636197.1"/>
    </source>
</evidence>
<proteinExistence type="predicted"/>
<feature type="compositionally biased region" description="Acidic residues" evidence="1">
    <location>
        <begin position="743"/>
        <end position="754"/>
    </location>
</feature>
<evidence type="ECO:0000256" key="1">
    <source>
        <dbReference type="SAM" id="MobiDB-lite"/>
    </source>
</evidence>
<feature type="compositionally biased region" description="Polar residues" evidence="1">
    <location>
        <begin position="179"/>
        <end position="190"/>
    </location>
</feature>
<feature type="compositionally biased region" description="Basic and acidic residues" evidence="1">
    <location>
        <begin position="395"/>
        <end position="481"/>
    </location>
</feature>
<feature type="region of interest" description="Disordered" evidence="1">
    <location>
        <begin position="1"/>
        <end position="101"/>
    </location>
</feature>
<name>A0AA39XLF7_9PEZI</name>
<sequence length="798" mass="88426">MAPAWESQRNAAGSQAAVLAAGSAQQRRQQRQSETPSAWGNSAANLAFQASRTPPSASEAPDLSRQGSMSAAKGAMAGLRPRSQSSPLTPRDSYPDQANASSNALSAATFANRPAMRTMNVPAQDTGAIPYTTMNRLMFTSNPPVKLEMDEKNRADVLHASAVAMAKRMYTQQQKMINTTKAHARSSSFTRHGEAGSAGPDDDDQPAPMRFDNLQEAAYKLAQERLAKLHDDNQKNREYHEYYGAQPQRKFGTIRNKLTRRRSSSDGDLFVEDQKRSQQIRRQMSIFNTKLVEVDEQKRTHDREALLAAAQRNVKARLQDMDDKLFAETGRVAPSTMNDWEVKAHAAAQARFDASRDDNRRKIDLGGGKFMEKAEVDEIAAKKVQPLLDEINENAERERERKLQQKLDEEKQKEEAEINRLREKEVQEIHKKLKEQQKEEDKARKAEIKHEEKARKQEEKAAKIEQKRHSRADGKNKDKEVLVVPESPELDEQEHRQEQELEKEGQQHQVAKSPTEQSPQAVVDTEHTTTAGGHRSKALSISFPKLSKHSKDKDASNAAALSPVEKSAGEDSSPPTSKVKSWLKERFHRPRAKSSGAAAGTFSHHVRSDSTDTNKSSFIGGAALAKRLHSRNNSLPTIDNRSASMREVAMAGRMAEDEPGQSSSANADAAAVVAAVESARPVSSVVDEQLQLQQRRDRNIDENENRNDDDIEQQSIVRSVSSLSSSGGGGGGDKVGDVVDVHNDDDDDDEDDDKFQDARSEPERLLTPPPPLAARAMLDTSPRRGSPARGSRFSEILE</sequence>
<feature type="compositionally biased region" description="Low complexity" evidence="1">
    <location>
        <begin position="67"/>
        <end position="78"/>
    </location>
</feature>
<keyword evidence="3" id="KW-1185">Reference proteome</keyword>
<feature type="region of interest" description="Disordered" evidence="1">
    <location>
        <begin position="179"/>
        <end position="209"/>
    </location>
</feature>
<feature type="compositionally biased region" description="Polar residues" evidence="1">
    <location>
        <begin position="33"/>
        <end position="56"/>
    </location>
</feature>
<reference evidence="2" key="1">
    <citation type="submission" date="2023-06" db="EMBL/GenBank/DDBJ databases">
        <title>Genome-scale phylogeny and comparative genomics of the fungal order Sordariales.</title>
        <authorList>
            <consortium name="Lawrence Berkeley National Laboratory"/>
            <person name="Hensen N."/>
            <person name="Bonometti L."/>
            <person name="Westerberg I."/>
            <person name="Brannstrom I.O."/>
            <person name="Guillou S."/>
            <person name="Cros-Aarteil S."/>
            <person name="Calhoun S."/>
            <person name="Haridas S."/>
            <person name="Kuo A."/>
            <person name="Mondo S."/>
            <person name="Pangilinan J."/>
            <person name="Riley R."/>
            <person name="LaButti K."/>
            <person name="Andreopoulos B."/>
            <person name="Lipzen A."/>
            <person name="Chen C."/>
            <person name="Yanf M."/>
            <person name="Daum C."/>
            <person name="Ng V."/>
            <person name="Clum A."/>
            <person name="Steindorff A."/>
            <person name="Ohm R."/>
            <person name="Martin F."/>
            <person name="Silar P."/>
            <person name="Natvig D."/>
            <person name="Lalanne C."/>
            <person name="Gautier V."/>
            <person name="Ament-velasquez S.L."/>
            <person name="Kruys A."/>
            <person name="Hutchinson M.I."/>
            <person name="Powell A.J."/>
            <person name="Barry K."/>
            <person name="Miller A.N."/>
            <person name="Grigoriev I.V."/>
            <person name="Debuchy R."/>
            <person name="Gladieux P."/>
            <person name="Thoren M.H."/>
            <person name="Johannesson H."/>
        </authorList>
    </citation>
    <scope>NUCLEOTIDE SEQUENCE</scope>
    <source>
        <strain evidence="2">SMH3391-2</strain>
    </source>
</reference>
<evidence type="ECO:0000313" key="3">
    <source>
        <dbReference type="Proteomes" id="UP001174934"/>
    </source>
</evidence>
<dbReference type="PANTHER" id="PTHR28298:SF1">
    <property type="entry name" value="EISOSOME PROTEIN 1"/>
    <property type="match status" value="1"/>
</dbReference>
<dbReference type="Proteomes" id="UP001174934">
    <property type="component" value="Unassembled WGS sequence"/>
</dbReference>
<protein>
    <recommendedName>
        <fullName evidence="4">Eisosome protein 1</fullName>
    </recommendedName>
</protein>
<dbReference type="GO" id="GO:0070941">
    <property type="term" value="P:eisosome assembly"/>
    <property type="evidence" value="ECO:0007669"/>
    <property type="project" value="TreeGrafter"/>
</dbReference>
<feature type="compositionally biased region" description="Basic and acidic residues" evidence="1">
    <location>
        <begin position="755"/>
        <end position="764"/>
    </location>
</feature>
<dbReference type="Pfam" id="PF12757">
    <property type="entry name" value="Eisosome1"/>
    <property type="match status" value="1"/>
</dbReference>
<gene>
    <name evidence="2" type="ORF">B0T17DRAFT_518402</name>
</gene>
<dbReference type="PANTHER" id="PTHR28298">
    <property type="entry name" value="EISOSOME PROTEIN 1"/>
    <property type="match status" value="1"/>
</dbReference>
<feature type="region of interest" description="Disordered" evidence="1">
    <location>
        <begin position="395"/>
        <end position="798"/>
    </location>
</feature>
<feature type="compositionally biased region" description="Basic and acidic residues" evidence="1">
    <location>
        <begin position="694"/>
        <end position="708"/>
    </location>
</feature>